<dbReference type="EMBL" id="PPTO01000005">
    <property type="protein sequence ID" value="RDB59410.1"/>
    <property type="molecule type" value="Genomic_DNA"/>
</dbReference>
<dbReference type="RefSeq" id="WP_114615358.1">
    <property type="nucleotide sequence ID" value="NZ_PPTO01000005.1"/>
</dbReference>
<evidence type="ECO:0000313" key="4">
    <source>
        <dbReference type="Proteomes" id="UP000253975"/>
    </source>
</evidence>
<accession>A0A369LJB1</accession>
<dbReference type="InterPro" id="IPR003673">
    <property type="entry name" value="CoA-Trfase_fam_III"/>
</dbReference>
<proteinExistence type="inferred from homology"/>
<comment type="similarity">
    <text evidence="1">Belongs to the CoA-transferase III family.</text>
</comment>
<dbReference type="Proteomes" id="UP000253975">
    <property type="component" value="Unassembled WGS sequence"/>
</dbReference>
<dbReference type="SUPFAM" id="SSF89796">
    <property type="entry name" value="CoA-transferase family III (CaiB/BaiF)"/>
    <property type="match status" value="1"/>
</dbReference>
<dbReference type="Pfam" id="PF02515">
    <property type="entry name" value="CoA_transf_3"/>
    <property type="match status" value="1"/>
</dbReference>
<dbReference type="InterPro" id="IPR044855">
    <property type="entry name" value="CoA-Trfase_III_dom3_sf"/>
</dbReference>
<keyword evidence="2" id="KW-0808">Transferase</keyword>
<dbReference type="InterPro" id="IPR023606">
    <property type="entry name" value="CoA-Trfase_III_dom_1_sf"/>
</dbReference>
<protein>
    <submittedName>
        <fullName evidence="3">Carnitine dehydratase</fullName>
    </submittedName>
</protein>
<evidence type="ECO:0000313" key="3">
    <source>
        <dbReference type="EMBL" id="RDB59410.1"/>
    </source>
</evidence>
<reference evidence="3 4" key="1">
    <citation type="journal article" date="2018" name="Elife">
        <title>Discovery and characterization of a prevalent human gut bacterial enzyme sufficient for the inactivation of a family of plant toxins.</title>
        <authorList>
            <person name="Koppel N."/>
            <person name="Bisanz J.E."/>
            <person name="Pandelia M.E."/>
            <person name="Turnbaugh P.J."/>
            <person name="Balskus E.P."/>
        </authorList>
    </citation>
    <scope>NUCLEOTIDE SEQUENCE [LARGE SCALE GENOMIC DNA]</scope>
    <source>
        <strain evidence="3 4">OB21 GAM31</strain>
    </source>
</reference>
<sequence>MKSTDLPKFGNLHGLKVINAASVIAGPFVCGLFAEQGADVIELESVKAPDMYRMYGDAWSAERRNQRMMTLNIPSDEGKEVLFRLIKDADVLVESSKGGTWKKWGLTDEVLWEHNPALVILHISGFGQTGDPDYVKKASFDPIGQAFSGYASLNGFPGTPPSVTKPFTGDYMTGLMGAWATLAAVIHAKETGEGESIDCTQFESLVRVQGATLSDGINHGIQPTPIGNEDFVGACAGSQKCKDGYVQVAVGGVGPVSKLVDFFGFKDDPDFQPFGTYPSITRAPGCKDINDPLPARAAKFRAALDEYCLSHTVDEVNQQFSSMGVPVSPHMTYERMLKDPQYQAREVFVDCFDEVTETTVKQVNMFPKFAKHPGQIVRGGAKYDADTADVMAELGYTPEEVEALYEKGVLKKGK</sequence>
<dbReference type="Gene3D" id="3.30.1540.10">
    <property type="entry name" value="formyl-coa transferase, domain 3"/>
    <property type="match status" value="1"/>
</dbReference>
<comment type="caution">
    <text evidence="3">The sequence shown here is derived from an EMBL/GenBank/DDBJ whole genome shotgun (WGS) entry which is preliminary data.</text>
</comment>
<dbReference type="InterPro" id="IPR050509">
    <property type="entry name" value="CoA-transferase_III"/>
</dbReference>
<dbReference type="PANTHER" id="PTHR48228:SF6">
    <property type="entry name" value="L-CARNITINE COA-TRANSFERASE"/>
    <property type="match status" value="1"/>
</dbReference>
<dbReference type="AlphaFoldDB" id="A0A369LJB1"/>
<name>A0A369LJB1_9ACTN</name>
<gene>
    <name evidence="3" type="ORF">C1881_04620</name>
</gene>
<dbReference type="Gene3D" id="3.40.50.10540">
    <property type="entry name" value="Crotonobetainyl-coa:carnitine coa-transferase, domain 1"/>
    <property type="match status" value="1"/>
</dbReference>
<dbReference type="PANTHER" id="PTHR48228">
    <property type="entry name" value="SUCCINYL-COA--D-CITRAMALATE COA-TRANSFERASE"/>
    <property type="match status" value="1"/>
</dbReference>
<organism evidence="3 4">
    <name type="scientific">Slackia isoflavoniconvertens</name>
    <dbReference type="NCBI Taxonomy" id="572010"/>
    <lineage>
        <taxon>Bacteria</taxon>
        <taxon>Bacillati</taxon>
        <taxon>Actinomycetota</taxon>
        <taxon>Coriobacteriia</taxon>
        <taxon>Eggerthellales</taxon>
        <taxon>Eggerthellaceae</taxon>
        <taxon>Slackia</taxon>
    </lineage>
</organism>
<evidence type="ECO:0000256" key="1">
    <source>
        <dbReference type="ARBA" id="ARBA00008383"/>
    </source>
</evidence>
<dbReference type="GO" id="GO:0016740">
    <property type="term" value="F:transferase activity"/>
    <property type="evidence" value="ECO:0007669"/>
    <property type="project" value="UniProtKB-KW"/>
</dbReference>
<evidence type="ECO:0000256" key="2">
    <source>
        <dbReference type="ARBA" id="ARBA00022679"/>
    </source>
</evidence>